<dbReference type="PROSITE" id="PS50995">
    <property type="entry name" value="HTH_MARR_2"/>
    <property type="match status" value="1"/>
</dbReference>
<dbReference type="GO" id="GO:0003700">
    <property type="term" value="F:DNA-binding transcription factor activity"/>
    <property type="evidence" value="ECO:0007669"/>
    <property type="project" value="InterPro"/>
</dbReference>
<dbReference type="SUPFAM" id="SSF46785">
    <property type="entry name" value="Winged helix' DNA-binding domain"/>
    <property type="match status" value="1"/>
</dbReference>
<keyword evidence="3" id="KW-0238">DNA-binding</keyword>
<dbReference type="InterPro" id="IPR000835">
    <property type="entry name" value="HTH_MarR-typ"/>
</dbReference>
<evidence type="ECO:0000313" key="3">
    <source>
        <dbReference type="EMBL" id="SEP75470.1"/>
    </source>
</evidence>
<feature type="domain" description="HTH marR-type" evidence="2">
    <location>
        <begin position="25"/>
        <end position="158"/>
    </location>
</feature>
<dbReference type="STRING" id="1036181.SAMN05421756_101591"/>
<dbReference type="PANTHER" id="PTHR33164">
    <property type="entry name" value="TRANSCRIPTIONAL REGULATOR, MARR FAMILY"/>
    <property type="match status" value="1"/>
</dbReference>
<protein>
    <submittedName>
        <fullName evidence="3">DNA-binding transcriptional regulator, MarR family</fullName>
    </submittedName>
</protein>
<evidence type="ECO:0000259" key="2">
    <source>
        <dbReference type="PROSITE" id="PS50995"/>
    </source>
</evidence>
<evidence type="ECO:0000313" key="4">
    <source>
        <dbReference type="Proteomes" id="UP000198504"/>
    </source>
</evidence>
<dbReference type="RefSeq" id="WP_091177584.1">
    <property type="nucleotide sequence ID" value="NZ_FOFA01000001.1"/>
</dbReference>
<feature type="region of interest" description="Disordered" evidence="1">
    <location>
        <begin position="1"/>
        <end position="27"/>
    </location>
</feature>
<dbReference type="PANTHER" id="PTHR33164:SF106">
    <property type="entry name" value="TRANSCRIPTIONAL REGULATORY PROTEIN"/>
    <property type="match status" value="1"/>
</dbReference>
<dbReference type="OrthoDB" id="162531at2"/>
<dbReference type="InterPro" id="IPR036388">
    <property type="entry name" value="WH-like_DNA-bd_sf"/>
</dbReference>
<dbReference type="EMBL" id="FOFA01000001">
    <property type="protein sequence ID" value="SEP75470.1"/>
    <property type="molecule type" value="Genomic_DNA"/>
</dbReference>
<dbReference type="SMART" id="SM00347">
    <property type="entry name" value="HTH_MARR"/>
    <property type="match status" value="1"/>
</dbReference>
<organism evidence="3 4">
    <name type="scientific">Microlunatus flavus</name>
    <dbReference type="NCBI Taxonomy" id="1036181"/>
    <lineage>
        <taxon>Bacteria</taxon>
        <taxon>Bacillati</taxon>
        <taxon>Actinomycetota</taxon>
        <taxon>Actinomycetes</taxon>
        <taxon>Propionibacteriales</taxon>
        <taxon>Propionibacteriaceae</taxon>
        <taxon>Microlunatus</taxon>
    </lineage>
</organism>
<reference evidence="4" key="1">
    <citation type="submission" date="2016-10" db="EMBL/GenBank/DDBJ databases">
        <authorList>
            <person name="Varghese N."/>
            <person name="Submissions S."/>
        </authorList>
    </citation>
    <scope>NUCLEOTIDE SEQUENCE [LARGE SCALE GENOMIC DNA]</scope>
    <source>
        <strain evidence="4">CGMCC 4.6856</strain>
    </source>
</reference>
<dbReference type="Gene3D" id="1.10.10.10">
    <property type="entry name" value="Winged helix-like DNA-binding domain superfamily/Winged helix DNA-binding domain"/>
    <property type="match status" value="1"/>
</dbReference>
<proteinExistence type="predicted"/>
<gene>
    <name evidence="3" type="ORF">SAMN05421756_101591</name>
</gene>
<dbReference type="AlphaFoldDB" id="A0A1H9AFJ8"/>
<dbReference type="Pfam" id="PF01047">
    <property type="entry name" value="MarR"/>
    <property type="match status" value="1"/>
</dbReference>
<dbReference type="GO" id="GO:0006950">
    <property type="term" value="P:response to stress"/>
    <property type="evidence" value="ECO:0007669"/>
    <property type="project" value="TreeGrafter"/>
</dbReference>
<accession>A0A1H9AFJ8</accession>
<name>A0A1H9AFJ8_9ACTN</name>
<sequence>MDEQDEQRPEGTPQDGRRPGQGWTTDEPTRVLRRLQTAMGDAEGALAARLAIGSTDLAAMTHLTFAPEPIGPRELSGRLGITPGATTELVDRLERAGHVERRRDTVDRRRVQLHASTSTLGQVAGELRPLLEALDGVAADLDPHDREVVLRYLTGVLEAYETFARHEADAPDGGR</sequence>
<dbReference type="Proteomes" id="UP000198504">
    <property type="component" value="Unassembled WGS sequence"/>
</dbReference>
<keyword evidence="4" id="KW-1185">Reference proteome</keyword>
<dbReference type="GO" id="GO:0003677">
    <property type="term" value="F:DNA binding"/>
    <property type="evidence" value="ECO:0007669"/>
    <property type="project" value="UniProtKB-KW"/>
</dbReference>
<evidence type="ECO:0000256" key="1">
    <source>
        <dbReference type="SAM" id="MobiDB-lite"/>
    </source>
</evidence>
<dbReference type="InterPro" id="IPR039422">
    <property type="entry name" value="MarR/SlyA-like"/>
</dbReference>
<dbReference type="InterPro" id="IPR036390">
    <property type="entry name" value="WH_DNA-bd_sf"/>
</dbReference>